<feature type="binding site" evidence="19">
    <location>
        <begin position="204"/>
        <end position="205"/>
    </location>
    <ligand>
        <name>ATP</name>
        <dbReference type="ChEBI" id="CHEBI:30616"/>
    </ligand>
</feature>
<keyword evidence="5 19" id="KW-0808">Transferase</keyword>
<feature type="binding site" evidence="19">
    <location>
        <position position="261"/>
    </location>
    <ligand>
        <name>ATP</name>
        <dbReference type="ChEBI" id="CHEBI:30616"/>
    </ligand>
</feature>
<evidence type="ECO:0000256" key="12">
    <source>
        <dbReference type="ARBA" id="ARBA00058382"/>
    </source>
</evidence>
<feature type="domain" description="THUMP" evidence="20">
    <location>
        <begin position="59"/>
        <end position="161"/>
    </location>
</feature>
<evidence type="ECO:0000256" key="17">
    <source>
        <dbReference type="ARBA" id="ARBA00077849"/>
    </source>
</evidence>
<evidence type="ECO:0000256" key="5">
    <source>
        <dbReference type="ARBA" id="ARBA00022679"/>
    </source>
</evidence>
<dbReference type="InterPro" id="IPR004114">
    <property type="entry name" value="THUMP_dom"/>
</dbReference>
<dbReference type="GO" id="GO:0009228">
    <property type="term" value="P:thiamine biosynthetic process"/>
    <property type="evidence" value="ECO:0007669"/>
    <property type="project" value="UniProtKB-KW"/>
</dbReference>
<dbReference type="EMBL" id="DVMZ01000077">
    <property type="protein sequence ID" value="HIU59037.1"/>
    <property type="molecule type" value="Genomic_DNA"/>
</dbReference>
<dbReference type="PROSITE" id="PS51165">
    <property type="entry name" value="THUMP"/>
    <property type="match status" value="1"/>
</dbReference>
<keyword evidence="4 19" id="KW-0820">tRNA-binding</keyword>
<evidence type="ECO:0000256" key="18">
    <source>
        <dbReference type="ARBA" id="ARBA00080570"/>
    </source>
</evidence>
<dbReference type="CDD" id="cd11716">
    <property type="entry name" value="THUMP_ThiI"/>
    <property type="match status" value="1"/>
</dbReference>
<evidence type="ECO:0000256" key="8">
    <source>
        <dbReference type="ARBA" id="ARBA00022884"/>
    </source>
</evidence>
<dbReference type="GO" id="GO:0002937">
    <property type="term" value="P:tRNA 4-thiouridine biosynthesis"/>
    <property type="evidence" value="ECO:0007669"/>
    <property type="project" value="TreeGrafter"/>
</dbReference>
<dbReference type="EC" id="2.8.1.4" evidence="14 19"/>
<dbReference type="Pfam" id="PF22025">
    <property type="entry name" value="ThiI_fer"/>
    <property type="match status" value="1"/>
</dbReference>
<dbReference type="GO" id="GO:0004810">
    <property type="term" value="F:CCA tRNA nucleotidyltransferase activity"/>
    <property type="evidence" value="ECO:0007669"/>
    <property type="project" value="InterPro"/>
</dbReference>
<dbReference type="InterPro" id="IPR049962">
    <property type="entry name" value="THUMP_ThiI"/>
</dbReference>
<dbReference type="PANTHER" id="PTHR43209:SF1">
    <property type="entry name" value="TRNA SULFURTRANSFERASE"/>
    <property type="match status" value="1"/>
</dbReference>
<evidence type="ECO:0000256" key="15">
    <source>
        <dbReference type="ARBA" id="ARBA00071867"/>
    </source>
</evidence>
<dbReference type="Gene3D" id="3.30.2130.30">
    <property type="match status" value="1"/>
</dbReference>
<dbReference type="InterPro" id="IPR050102">
    <property type="entry name" value="tRNA_sulfurtransferase_ThiI"/>
</dbReference>
<feature type="binding site" evidence="19">
    <location>
        <position position="283"/>
    </location>
    <ligand>
        <name>ATP</name>
        <dbReference type="ChEBI" id="CHEBI:30616"/>
    </ligand>
</feature>
<accession>A0A9D1MFB9</accession>
<comment type="catalytic activity">
    <reaction evidence="11 19">
        <text>[ThiS sulfur-carrier protein]-C-terminal Gly-Gly-AMP + S-sulfanyl-L-cysteinyl-[cysteine desulfurase] + AH2 = [ThiS sulfur-carrier protein]-C-terminal-Gly-aminoethanethioate + L-cysteinyl-[cysteine desulfurase] + A + AMP + 2 H(+)</text>
        <dbReference type="Rhea" id="RHEA:43340"/>
        <dbReference type="Rhea" id="RHEA-COMP:12157"/>
        <dbReference type="Rhea" id="RHEA-COMP:12158"/>
        <dbReference type="Rhea" id="RHEA-COMP:12910"/>
        <dbReference type="Rhea" id="RHEA-COMP:19908"/>
        <dbReference type="ChEBI" id="CHEBI:13193"/>
        <dbReference type="ChEBI" id="CHEBI:15378"/>
        <dbReference type="ChEBI" id="CHEBI:17499"/>
        <dbReference type="ChEBI" id="CHEBI:29950"/>
        <dbReference type="ChEBI" id="CHEBI:61963"/>
        <dbReference type="ChEBI" id="CHEBI:90618"/>
        <dbReference type="ChEBI" id="CHEBI:232372"/>
        <dbReference type="ChEBI" id="CHEBI:456215"/>
    </reaction>
</comment>
<dbReference type="GO" id="GO:0000049">
    <property type="term" value="F:tRNA binding"/>
    <property type="evidence" value="ECO:0007669"/>
    <property type="project" value="UniProtKB-UniRule"/>
</dbReference>
<keyword evidence="3 19" id="KW-0963">Cytoplasm</keyword>
<evidence type="ECO:0000256" key="6">
    <source>
        <dbReference type="ARBA" id="ARBA00022741"/>
    </source>
</evidence>
<comment type="catalytic activity">
    <reaction evidence="10 19">
        <text>[ThiI sulfur-carrier protein]-S-sulfanyl-L-cysteine + a uridine in tRNA + 2 reduced [2Fe-2S]-[ferredoxin] + ATP + H(+) = [ThiI sulfur-carrier protein]-L-cysteine + a 4-thiouridine in tRNA + 2 oxidized [2Fe-2S]-[ferredoxin] + AMP + diphosphate</text>
        <dbReference type="Rhea" id="RHEA:24176"/>
        <dbReference type="Rhea" id="RHEA-COMP:10000"/>
        <dbReference type="Rhea" id="RHEA-COMP:10001"/>
        <dbReference type="Rhea" id="RHEA-COMP:13337"/>
        <dbReference type="Rhea" id="RHEA-COMP:13338"/>
        <dbReference type="Rhea" id="RHEA-COMP:13339"/>
        <dbReference type="Rhea" id="RHEA-COMP:13340"/>
        <dbReference type="ChEBI" id="CHEBI:15378"/>
        <dbReference type="ChEBI" id="CHEBI:29950"/>
        <dbReference type="ChEBI" id="CHEBI:30616"/>
        <dbReference type="ChEBI" id="CHEBI:33019"/>
        <dbReference type="ChEBI" id="CHEBI:33737"/>
        <dbReference type="ChEBI" id="CHEBI:33738"/>
        <dbReference type="ChEBI" id="CHEBI:61963"/>
        <dbReference type="ChEBI" id="CHEBI:65315"/>
        <dbReference type="ChEBI" id="CHEBI:136798"/>
        <dbReference type="ChEBI" id="CHEBI:456215"/>
        <dbReference type="EC" id="2.8.1.4"/>
    </reaction>
</comment>
<comment type="function">
    <text evidence="12 19">Catalyzes the ATP-dependent transfer of a sulfur to tRNA to produce 4-thiouridine in position 8 of tRNAs, which functions as a near-UV photosensor. Also catalyzes the transfer of sulfur to the sulfur carrier protein ThiS, forming ThiS-thiocarboxylate. This is a step in the synthesis of thiazole, in the thiamine biosynthesis pathway. The sulfur is donated as persulfide by IscS.</text>
</comment>
<name>A0A9D1MFB9_9FIRM</name>
<dbReference type="CDD" id="cd01712">
    <property type="entry name" value="PPase_ThiI"/>
    <property type="match status" value="1"/>
</dbReference>
<dbReference type="GO" id="GO:0052837">
    <property type="term" value="P:thiazole biosynthetic process"/>
    <property type="evidence" value="ECO:0007669"/>
    <property type="project" value="TreeGrafter"/>
</dbReference>
<evidence type="ECO:0000256" key="9">
    <source>
        <dbReference type="ARBA" id="ARBA00022977"/>
    </source>
</evidence>
<dbReference type="GO" id="GO:0009229">
    <property type="term" value="P:thiamine diphosphate biosynthetic process"/>
    <property type="evidence" value="ECO:0007669"/>
    <property type="project" value="UniProtKB-UniRule"/>
</dbReference>
<dbReference type="SMART" id="SM00981">
    <property type="entry name" value="THUMP"/>
    <property type="match status" value="1"/>
</dbReference>
<comment type="pathway">
    <text evidence="2 19">Cofactor biosynthesis; thiamine diphosphate biosynthesis.</text>
</comment>
<keyword evidence="8 19" id="KW-0694">RNA-binding</keyword>
<dbReference type="FunFam" id="3.40.50.620:FF:000053">
    <property type="entry name" value="Probable tRNA sulfurtransferase"/>
    <property type="match status" value="1"/>
</dbReference>
<reference evidence="21" key="2">
    <citation type="journal article" date="2021" name="PeerJ">
        <title>Extensive microbial diversity within the chicken gut microbiome revealed by metagenomics and culture.</title>
        <authorList>
            <person name="Gilroy R."/>
            <person name="Ravi A."/>
            <person name="Getino M."/>
            <person name="Pursley I."/>
            <person name="Horton D.L."/>
            <person name="Alikhan N.F."/>
            <person name="Baker D."/>
            <person name="Gharbi K."/>
            <person name="Hall N."/>
            <person name="Watson M."/>
            <person name="Adriaenssens E.M."/>
            <person name="Foster-Nyarko E."/>
            <person name="Jarju S."/>
            <person name="Secka A."/>
            <person name="Antonio M."/>
            <person name="Oren A."/>
            <person name="Chaudhuri R.R."/>
            <person name="La Ragione R."/>
            <person name="Hildebrand F."/>
            <person name="Pallen M.J."/>
        </authorList>
    </citation>
    <scope>NUCLEOTIDE SEQUENCE</scope>
    <source>
        <strain evidence="21">11687</strain>
    </source>
</reference>
<sequence length="384" mass="42725">MKKVIIIRYAEMYLKGKNRGFFEQVFSTNIERALKGIRHELHRYSGRYLVEGFDGADADEIVGRLKKVFGIHSMSIALETSNDLKSIFEAAKAVSRSSGTFKVESHRADKRYPLTSMEISREVGGMLLSQFPALTVDVHNPSFYVYVDIRENGTALVFGEFFPGADGMPVGTAGKGVLLISGGIDSPVAGHMLAKRGMSVECLHFHSYPYTNLQAKEKVIELAKILSGYTLGKTLYTVSVTHIQEAIHEKCAPELMVTLLRRFMFRIAEKFALRIKAQCLITGESLGQVASQTIEGMTSSNSVVEKLPVLRPLVGFDKNEIIERAVKIGTYDISIQPYEDCCTVFLPDYPAIRPALKDIVEEEQKLDIPALLDEAFASIEKIEL</sequence>
<proteinExistence type="inferred from homology"/>
<feature type="binding site" evidence="19">
    <location>
        <position position="292"/>
    </location>
    <ligand>
        <name>ATP</name>
        <dbReference type="ChEBI" id="CHEBI:30616"/>
    </ligand>
</feature>
<organism evidence="21 22">
    <name type="scientific">Candidatus Scatosoma pullistercoris</name>
    <dbReference type="NCBI Taxonomy" id="2840934"/>
    <lineage>
        <taxon>Bacteria</taxon>
        <taxon>Bacillati</taxon>
        <taxon>Bacillota</taxon>
        <taxon>Clostridia</taxon>
        <taxon>Candidatus Scatosoma</taxon>
    </lineage>
</organism>
<evidence type="ECO:0000256" key="3">
    <source>
        <dbReference type="ARBA" id="ARBA00022490"/>
    </source>
</evidence>
<dbReference type="SUPFAM" id="SSF52402">
    <property type="entry name" value="Adenine nucleotide alpha hydrolases-like"/>
    <property type="match status" value="1"/>
</dbReference>
<dbReference type="SUPFAM" id="SSF143437">
    <property type="entry name" value="THUMP domain-like"/>
    <property type="match status" value="1"/>
</dbReference>
<dbReference type="Proteomes" id="UP000824081">
    <property type="component" value="Unassembled WGS sequence"/>
</dbReference>
<feature type="binding site" evidence="19">
    <location>
        <begin position="179"/>
        <end position="180"/>
    </location>
    <ligand>
        <name>ATP</name>
        <dbReference type="ChEBI" id="CHEBI:30616"/>
    </ligand>
</feature>
<gene>
    <name evidence="19 21" type="primary">thiI</name>
    <name evidence="21" type="ORF">IAC57_02935</name>
</gene>
<dbReference type="GO" id="GO:0140741">
    <property type="term" value="F:tRNA-uracil-4 sulfurtransferase activity"/>
    <property type="evidence" value="ECO:0007669"/>
    <property type="project" value="UniProtKB-EC"/>
</dbReference>
<evidence type="ECO:0000313" key="21">
    <source>
        <dbReference type="EMBL" id="HIU59037.1"/>
    </source>
</evidence>
<comment type="caution">
    <text evidence="21">The sequence shown here is derived from an EMBL/GenBank/DDBJ whole genome shotgun (WGS) entry which is preliminary data.</text>
</comment>
<dbReference type="PANTHER" id="PTHR43209">
    <property type="entry name" value="TRNA SULFURTRANSFERASE"/>
    <property type="match status" value="1"/>
</dbReference>
<evidence type="ECO:0000256" key="10">
    <source>
        <dbReference type="ARBA" id="ARBA00050570"/>
    </source>
</evidence>
<protein>
    <recommendedName>
        <fullName evidence="15 19">Probable tRNA sulfurtransferase</fullName>
        <ecNumber evidence="14 19">2.8.1.4</ecNumber>
    </recommendedName>
    <alternativeName>
        <fullName evidence="16 19">Sulfur carrier protein ThiS sulfurtransferase</fullName>
    </alternativeName>
    <alternativeName>
        <fullName evidence="17 19">Thiamine biosynthesis protein ThiI</fullName>
    </alternativeName>
    <alternativeName>
        <fullName evidence="18 19">tRNA 4-thiouridine synthase</fullName>
    </alternativeName>
</protein>
<dbReference type="InterPro" id="IPR049961">
    <property type="entry name" value="ThiI_N"/>
</dbReference>
<evidence type="ECO:0000313" key="22">
    <source>
        <dbReference type="Proteomes" id="UP000824081"/>
    </source>
</evidence>
<evidence type="ECO:0000256" key="1">
    <source>
        <dbReference type="ARBA" id="ARBA00004496"/>
    </source>
</evidence>
<dbReference type="GO" id="GO:0005829">
    <property type="term" value="C:cytosol"/>
    <property type="evidence" value="ECO:0007669"/>
    <property type="project" value="TreeGrafter"/>
</dbReference>
<dbReference type="AlphaFoldDB" id="A0A9D1MFB9"/>
<evidence type="ECO:0000256" key="4">
    <source>
        <dbReference type="ARBA" id="ARBA00022555"/>
    </source>
</evidence>
<keyword evidence="9 19" id="KW-0784">Thiamine biosynthesis</keyword>
<dbReference type="GO" id="GO:0005524">
    <property type="term" value="F:ATP binding"/>
    <property type="evidence" value="ECO:0007669"/>
    <property type="project" value="UniProtKB-UniRule"/>
</dbReference>
<dbReference type="InterPro" id="IPR020536">
    <property type="entry name" value="ThiI_AANH"/>
</dbReference>
<evidence type="ECO:0000256" key="2">
    <source>
        <dbReference type="ARBA" id="ARBA00004948"/>
    </source>
</evidence>
<dbReference type="InterPro" id="IPR014729">
    <property type="entry name" value="Rossmann-like_a/b/a_fold"/>
</dbReference>
<evidence type="ECO:0000256" key="7">
    <source>
        <dbReference type="ARBA" id="ARBA00022840"/>
    </source>
</evidence>
<dbReference type="NCBIfam" id="TIGR00342">
    <property type="entry name" value="tRNA uracil 4-sulfurtransferase ThiI"/>
    <property type="match status" value="1"/>
</dbReference>
<evidence type="ECO:0000256" key="19">
    <source>
        <dbReference type="HAMAP-Rule" id="MF_00021"/>
    </source>
</evidence>
<dbReference type="InterPro" id="IPR054173">
    <property type="entry name" value="ThiI_fer"/>
</dbReference>
<keyword evidence="7 19" id="KW-0067">ATP-binding</keyword>
<evidence type="ECO:0000259" key="20">
    <source>
        <dbReference type="PROSITE" id="PS51165"/>
    </source>
</evidence>
<reference evidence="21" key="1">
    <citation type="submission" date="2020-10" db="EMBL/GenBank/DDBJ databases">
        <authorList>
            <person name="Gilroy R."/>
        </authorList>
    </citation>
    <scope>NUCLEOTIDE SEQUENCE</scope>
    <source>
        <strain evidence="21">11687</strain>
    </source>
</reference>
<comment type="subcellular location">
    <subcellularLocation>
        <location evidence="1 19">Cytoplasm</location>
    </subcellularLocation>
</comment>
<evidence type="ECO:0000256" key="14">
    <source>
        <dbReference type="ARBA" id="ARBA00066827"/>
    </source>
</evidence>
<evidence type="ECO:0000256" key="16">
    <source>
        <dbReference type="ARBA" id="ARBA00075337"/>
    </source>
</evidence>
<dbReference type="InterPro" id="IPR003720">
    <property type="entry name" value="tRNA_STrfase"/>
</dbReference>
<dbReference type="Pfam" id="PF02568">
    <property type="entry name" value="ThiI"/>
    <property type="match status" value="1"/>
</dbReference>
<dbReference type="HAMAP" id="MF_00021">
    <property type="entry name" value="ThiI"/>
    <property type="match status" value="1"/>
</dbReference>
<evidence type="ECO:0000256" key="11">
    <source>
        <dbReference type="ARBA" id="ARBA00052330"/>
    </source>
</evidence>
<dbReference type="Pfam" id="PF02926">
    <property type="entry name" value="THUMP"/>
    <property type="match status" value="1"/>
</dbReference>
<dbReference type="Gene3D" id="3.40.50.620">
    <property type="entry name" value="HUPs"/>
    <property type="match status" value="1"/>
</dbReference>
<evidence type="ECO:0000256" key="13">
    <source>
        <dbReference type="ARBA" id="ARBA00061472"/>
    </source>
</evidence>
<comment type="similarity">
    <text evidence="13 19">Belongs to the ThiI family.</text>
</comment>
<keyword evidence="6 19" id="KW-0547">Nucleotide-binding</keyword>